<protein>
    <recommendedName>
        <fullName evidence="3">DUF2237 domain-containing protein</fullName>
    </recommendedName>
</protein>
<evidence type="ECO:0008006" key="3">
    <source>
        <dbReference type="Google" id="ProtNLM"/>
    </source>
</evidence>
<evidence type="ECO:0000313" key="2">
    <source>
        <dbReference type="Proteomes" id="UP001165060"/>
    </source>
</evidence>
<dbReference type="InterPro" id="IPR018714">
    <property type="entry name" value="DUF2237"/>
</dbReference>
<dbReference type="EMBL" id="BRYB01006071">
    <property type="protein sequence ID" value="GMI32943.1"/>
    <property type="molecule type" value="Genomic_DNA"/>
</dbReference>
<dbReference type="PANTHER" id="PTHR37466:SF1">
    <property type="entry name" value="SLR1628 PROTEIN"/>
    <property type="match status" value="1"/>
</dbReference>
<organism evidence="1 2">
    <name type="scientific">Tetraparma gracilis</name>
    <dbReference type="NCBI Taxonomy" id="2962635"/>
    <lineage>
        <taxon>Eukaryota</taxon>
        <taxon>Sar</taxon>
        <taxon>Stramenopiles</taxon>
        <taxon>Ochrophyta</taxon>
        <taxon>Bolidophyceae</taxon>
        <taxon>Parmales</taxon>
        <taxon>Triparmaceae</taxon>
        <taxon>Tetraparma</taxon>
    </lineage>
</organism>
<dbReference type="Gene3D" id="3.30.56.110">
    <property type="entry name" value="Protein of unknown function DUF2237"/>
    <property type="match status" value="1"/>
</dbReference>
<name>A0ABQ6MUX4_9STRA</name>
<keyword evidence="2" id="KW-1185">Reference proteome</keyword>
<comment type="caution">
    <text evidence="1">The sequence shown here is derived from an EMBL/GenBank/DDBJ whole genome shotgun (WGS) entry which is preliminary data.</text>
</comment>
<dbReference type="Pfam" id="PF09996">
    <property type="entry name" value="DUF2237"/>
    <property type="match status" value="1"/>
</dbReference>
<evidence type="ECO:0000313" key="1">
    <source>
        <dbReference type="EMBL" id="GMI32943.1"/>
    </source>
</evidence>
<dbReference type="Proteomes" id="UP001165060">
    <property type="component" value="Unassembled WGS sequence"/>
</dbReference>
<accession>A0ABQ6MUX4</accession>
<sequence>MNVLGSDLRCCCSNVGGSGIGTGFYRDGHCSTGPQDEGRHTVCMVATEEFLAFSKSVGNDLSTPNPAYGFPGVRPGDRWCLCASRWVQALQAGCAPGLCLLATHEKTLGAVTRETRGALLAALREHAVDGEEAQEVERELDEARKSLEKLLE</sequence>
<gene>
    <name evidence="1" type="ORF">TeGR_g7745</name>
</gene>
<proteinExistence type="predicted"/>
<reference evidence="1 2" key="1">
    <citation type="journal article" date="2023" name="Commun. Biol.">
        <title>Genome analysis of Parmales, the sister group of diatoms, reveals the evolutionary specialization of diatoms from phago-mixotrophs to photoautotrophs.</title>
        <authorList>
            <person name="Ban H."/>
            <person name="Sato S."/>
            <person name="Yoshikawa S."/>
            <person name="Yamada K."/>
            <person name="Nakamura Y."/>
            <person name="Ichinomiya M."/>
            <person name="Sato N."/>
            <person name="Blanc-Mathieu R."/>
            <person name="Endo H."/>
            <person name="Kuwata A."/>
            <person name="Ogata H."/>
        </authorList>
    </citation>
    <scope>NUCLEOTIDE SEQUENCE [LARGE SCALE GENOMIC DNA]</scope>
</reference>
<dbReference type="PANTHER" id="PTHR37466">
    <property type="entry name" value="SLR1628 PROTEIN"/>
    <property type="match status" value="1"/>
</dbReference>